<dbReference type="Gene3D" id="3.40.50.300">
    <property type="entry name" value="P-loop containing nucleotide triphosphate hydrolases"/>
    <property type="match status" value="1"/>
</dbReference>
<evidence type="ECO:0000256" key="1">
    <source>
        <dbReference type="ARBA" id="ARBA00022448"/>
    </source>
</evidence>
<keyword evidence="6" id="KW-1185">Reference proteome</keyword>
<dbReference type="Pfam" id="PF00005">
    <property type="entry name" value="ABC_tran"/>
    <property type="match status" value="1"/>
</dbReference>
<dbReference type="InterPro" id="IPR003439">
    <property type="entry name" value="ABC_transporter-like_ATP-bd"/>
</dbReference>
<feature type="domain" description="ABC transporter" evidence="4">
    <location>
        <begin position="5"/>
        <end position="227"/>
    </location>
</feature>
<organism evidence="5 6">
    <name type="scientific">Clostridium homopropionicum DSM 5847</name>
    <dbReference type="NCBI Taxonomy" id="1121318"/>
    <lineage>
        <taxon>Bacteria</taxon>
        <taxon>Bacillati</taxon>
        <taxon>Bacillota</taxon>
        <taxon>Clostridia</taxon>
        <taxon>Eubacteriales</taxon>
        <taxon>Clostridiaceae</taxon>
        <taxon>Clostridium</taxon>
    </lineage>
</organism>
<dbReference type="RefSeq" id="WP_052222080.1">
    <property type="nucleotide sequence ID" value="NZ_LHUR01000030.1"/>
</dbReference>
<dbReference type="InterPro" id="IPR003593">
    <property type="entry name" value="AAA+_ATPase"/>
</dbReference>
<proteinExistence type="predicted"/>
<dbReference type="EMBL" id="LHUR01000030">
    <property type="protein sequence ID" value="KOA19015.1"/>
    <property type="molecule type" value="Genomic_DNA"/>
</dbReference>
<keyword evidence="1" id="KW-0813">Transport</keyword>
<keyword evidence="3 5" id="KW-0067">ATP-binding</keyword>
<gene>
    <name evidence="5" type="primary">ytrB_2</name>
    <name evidence="5" type="ORF">CLHOM_25880</name>
</gene>
<dbReference type="PROSITE" id="PS50893">
    <property type="entry name" value="ABC_TRANSPORTER_2"/>
    <property type="match status" value="1"/>
</dbReference>
<evidence type="ECO:0000313" key="6">
    <source>
        <dbReference type="Proteomes" id="UP000037043"/>
    </source>
</evidence>
<dbReference type="STRING" id="36844.SAMN04488501_13414"/>
<dbReference type="PATRIC" id="fig|1121318.3.peg.2600"/>
<dbReference type="SUPFAM" id="SSF52540">
    <property type="entry name" value="P-loop containing nucleoside triphosphate hydrolases"/>
    <property type="match status" value="1"/>
</dbReference>
<dbReference type="PANTHER" id="PTHR42939:SF1">
    <property type="entry name" value="ABC TRANSPORTER ATP-BINDING PROTEIN ALBC-RELATED"/>
    <property type="match status" value="1"/>
</dbReference>
<accession>A0A0L6Z7R9</accession>
<dbReference type="GO" id="GO:0016887">
    <property type="term" value="F:ATP hydrolysis activity"/>
    <property type="evidence" value="ECO:0007669"/>
    <property type="project" value="InterPro"/>
</dbReference>
<comment type="caution">
    <text evidence="5">The sequence shown here is derived from an EMBL/GenBank/DDBJ whole genome shotgun (WGS) entry which is preliminary data.</text>
</comment>
<evidence type="ECO:0000313" key="5">
    <source>
        <dbReference type="EMBL" id="KOA19015.1"/>
    </source>
</evidence>
<sequence length="235" mass="26772">MSSVLEAKNLTKNYFTKKALKDISLSIEKGKILGFLGPNGSGKTTFIKIVAGILRQSSGEIFIEGAKPGVKTKAMVSYLPDKNYLFKWMKIKDAVEFFKDFYEDFDEKRCKELLEFMNLDEESKVTSLSKGMMEKLNLTLVLSRKAKLYILDEPLAGVDPVAREKILDAIIKNYNEDSSMIITTHLVKDIERIFDDVAFIKDGEIVLSGNAEDLRLQKGKSIDELFRELFREVFE</sequence>
<dbReference type="InterPro" id="IPR051782">
    <property type="entry name" value="ABC_Transporter_VariousFunc"/>
</dbReference>
<dbReference type="InterPro" id="IPR027417">
    <property type="entry name" value="P-loop_NTPase"/>
</dbReference>
<evidence type="ECO:0000256" key="3">
    <source>
        <dbReference type="ARBA" id="ARBA00022840"/>
    </source>
</evidence>
<protein>
    <submittedName>
        <fullName evidence="5">ABC transporter ATP-binding protein YtrB</fullName>
    </submittedName>
</protein>
<dbReference type="CDD" id="cd03230">
    <property type="entry name" value="ABC_DR_subfamily_A"/>
    <property type="match status" value="1"/>
</dbReference>
<dbReference type="SMART" id="SM00382">
    <property type="entry name" value="AAA"/>
    <property type="match status" value="1"/>
</dbReference>
<keyword evidence="2" id="KW-0547">Nucleotide-binding</keyword>
<dbReference type="PANTHER" id="PTHR42939">
    <property type="entry name" value="ABC TRANSPORTER ATP-BINDING PROTEIN ALBC-RELATED"/>
    <property type="match status" value="1"/>
</dbReference>
<dbReference type="Proteomes" id="UP000037043">
    <property type="component" value="Unassembled WGS sequence"/>
</dbReference>
<reference evidence="6" key="1">
    <citation type="submission" date="2015-08" db="EMBL/GenBank/DDBJ databases">
        <title>Genome sequence of the strict anaerobe Clostridium homopropionicum LuHBu1 (DSM 5847T).</title>
        <authorList>
            <person name="Poehlein A."/>
            <person name="Beck M."/>
            <person name="Schiel-Bengelsdorf B."/>
            <person name="Bengelsdorf F.R."/>
            <person name="Daniel R."/>
            <person name="Duerre P."/>
        </authorList>
    </citation>
    <scope>NUCLEOTIDE SEQUENCE [LARGE SCALE GENOMIC DNA]</scope>
    <source>
        <strain evidence="6">DSM 5847</strain>
    </source>
</reference>
<evidence type="ECO:0000259" key="4">
    <source>
        <dbReference type="PROSITE" id="PS50893"/>
    </source>
</evidence>
<evidence type="ECO:0000256" key="2">
    <source>
        <dbReference type="ARBA" id="ARBA00022741"/>
    </source>
</evidence>
<dbReference type="GO" id="GO:0005524">
    <property type="term" value="F:ATP binding"/>
    <property type="evidence" value="ECO:0007669"/>
    <property type="project" value="UniProtKB-KW"/>
</dbReference>
<dbReference type="AlphaFoldDB" id="A0A0L6Z7R9"/>
<name>A0A0L6Z7R9_9CLOT</name>